<reference evidence="1" key="2">
    <citation type="journal article" date="2024" name="Plant">
        <title>Genomic evolution and insights into agronomic trait innovations of Sesamum species.</title>
        <authorList>
            <person name="Miao H."/>
            <person name="Wang L."/>
            <person name="Qu L."/>
            <person name="Liu H."/>
            <person name="Sun Y."/>
            <person name="Le M."/>
            <person name="Wang Q."/>
            <person name="Wei S."/>
            <person name="Zheng Y."/>
            <person name="Lin W."/>
            <person name="Duan Y."/>
            <person name="Cao H."/>
            <person name="Xiong S."/>
            <person name="Wang X."/>
            <person name="Wei L."/>
            <person name="Li C."/>
            <person name="Ma Q."/>
            <person name="Ju M."/>
            <person name="Zhao R."/>
            <person name="Li G."/>
            <person name="Mu C."/>
            <person name="Tian Q."/>
            <person name="Mei H."/>
            <person name="Zhang T."/>
            <person name="Gao T."/>
            <person name="Zhang H."/>
        </authorList>
    </citation>
    <scope>NUCLEOTIDE SEQUENCE</scope>
    <source>
        <strain evidence="1">G02</strain>
    </source>
</reference>
<gene>
    <name evidence="1" type="ORF">Sradi_5828400</name>
</gene>
<name>A0AAW2KT12_SESRA</name>
<protein>
    <submittedName>
        <fullName evidence="1">Uncharacterized protein</fullName>
    </submittedName>
</protein>
<sequence length="65" mass="7098">MAVKGQALANFLVDHPMPTKWEISDDSPDEDIFSIEILSAWTMLFDGVARSDNAGAGIVFVSLEK</sequence>
<reference evidence="1" key="1">
    <citation type="submission" date="2020-06" db="EMBL/GenBank/DDBJ databases">
        <authorList>
            <person name="Li T."/>
            <person name="Hu X."/>
            <person name="Zhang T."/>
            <person name="Song X."/>
            <person name="Zhang H."/>
            <person name="Dai N."/>
            <person name="Sheng W."/>
            <person name="Hou X."/>
            <person name="Wei L."/>
        </authorList>
    </citation>
    <scope>NUCLEOTIDE SEQUENCE</scope>
    <source>
        <strain evidence="1">G02</strain>
        <tissue evidence="1">Leaf</tissue>
    </source>
</reference>
<evidence type="ECO:0000313" key="1">
    <source>
        <dbReference type="EMBL" id="KAL0308861.1"/>
    </source>
</evidence>
<accession>A0AAW2KT12</accession>
<dbReference type="AlphaFoldDB" id="A0AAW2KT12"/>
<comment type="caution">
    <text evidence="1">The sequence shown here is derived from an EMBL/GenBank/DDBJ whole genome shotgun (WGS) entry which is preliminary data.</text>
</comment>
<proteinExistence type="predicted"/>
<organism evidence="1">
    <name type="scientific">Sesamum radiatum</name>
    <name type="common">Black benniseed</name>
    <dbReference type="NCBI Taxonomy" id="300843"/>
    <lineage>
        <taxon>Eukaryota</taxon>
        <taxon>Viridiplantae</taxon>
        <taxon>Streptophyta</taxon>
        <taxon>Embryophyta</taxon>
        <taxon>Tracheophyta</taxon>
        <taxon>Spermatophyta</taxon>
        <taxon>Magnoliopsida</taxon>
        <taxon>eudicotyledons</taxon>
        <taxon>Gunneridae</taxon>
        <taxon>Pentapetalae</taxon>
        <taxon>asterids</taxon>
        <taxon>lamiids</taxon>
        <taxon>Lamiales</taxon>
        <taxon>Pedaliaceae</taxon>
        <taxon>Sesamum</taxon>
    </lineage>
</organism>
<dbReference type="EMBL" id="JACGWJ010000027">
    <property type="protein sequence ID" value="KAL0308861.1"/>
    <property type="molecule type" value="Genomic_DNA"/>
</dbReference>